<gene>
    <name evidence="1" type="ORF">Pcinc_018217</name>
</gene>
<keyword evidence="2" id="KW-1185">Reference proteome</keyword>
<comment type="caution">
    <text evidence="1">The sequence shown here is derived from an EMBL/GenBank/DDBJ whole genome shotgun (WGS) entry which is preliminary data.</text>
</comment>
<dbReference type="EMBL" id="JAWQEG010001732">
    <property type="protein sequence ID" value="KAK3877038.1"/>
    <property type="molecule type" value="Genomic_DNA"/>
</dbReference>
<evidence type="ECO:0000313" key="1">
    <source>
        <dbReference type="EMBL" id="KAK3877038.1"/>
    </source>
</evidence>
<evidence type="ECO:0000313" key="2">
    <source>
        <dbReference type="Proteomes" id="UP001286313"/>
    </source>
</evidence>
<accession>A0AAE1FSJ9</accession>
<reference evidence="1" key="1">
    <citation type="submission" date="2023-10" db="EMBL/GenBank/DDBJ databases">
        <title>Genome assemblies of two species of porcelain crab, Petrolisthes cinctipes and Petrolisthes manimaculis (Anomura: Porcellanidae).</title>
        <authorList>
            <person name="Angst P."/>
        </authorList>
    </citation>
    <scope>NUCLEOTIDE SEQUENCE</scope>
    <source>
        <strain evidence="1">PB745_01</strain>
        <tissue evidence="1">Gill</tissue>
    </source>
</reference>
<name>A0AAE1FSJ9_PETCI</name>
<dbReference type="AlphaFoldDB" id="A0AAE1FSJ9"/>
<dbReference type="Proteomes" id="UP001286313">
    <property type="component" value="Unassembled WGS sequence"/>
</dbReference>
<organism evidence="1 2">
    <name type="scientific">Petrolisthes cinctipes</name>
    <name type="common">Flat porcelain crab</name>
    <dbReference type="NCBI Taxonomy" id="88211"/>
    <lineage>
        <taxon>Eukaryota</taxon>
        <taxon>Metazoa</taxon>
        <taxon>Ecdysozoa</taxon>
        <taxon>Arthropoda</taxon>
        <taxon>Crustacea</taxon>
        <taxon>Multicrustacea</taxon>
        <taxon>Malacostraca</taxon>
        <taxon>Eumalacostraca</taxon>
        <taxon>Eucarida</taxon>
        <taxon>Decapoda</taxon>
        <taxon>Pleocyemata</taxon>
        <taxon>Anomura</taxon>
        <taxon>Galatheoidea</taxon>
        <taxon>Porcellanidae</taxon>
        <taxon>Petrolisthes</taxon>
    </lineage>
</organism>
<protein>
    <submittedName>
        <fullName evidence="1">Uncharacterized protein</fullName>
    </submittedName>
</protein>
<proteinExistence type="predicted"/>
<sequence length="92" mass="10416">MRVSEDPLFCSEPSSHPSLLWPYKVTKALVDASTSISVVQYHADRDMYTLAAGMFSHPPPPPGHHHRLDIFYLDSSANFTTKYDIFVQCKNC</sequence>